<gene>
    <name evidence="1" type="ORF">MHBO_002783</name>
</gene>
<reference evidence="1 2" key="1">
    <citation type="journal article" date="2024" name="BMC Biol.">
        <title>Comparative genomics of Ascetosporea gives new insight into the evolutionary basis for animal parasitism in Rhizaria.</title>
        <authorList>
            <person name="Hiltunen Thoren M."/>
            <person name="Onut-Brannstrom I."/>
            <person name="Alfjorden A."/>
            <person name="Peckova H."/>
            <person name="Swords F."/>
            <person name="Hooper C."/>
            <person name="Holzer A.S."/>
            <person name="Bass D."/>
            <person name="Burki F."/>
        </authorList>
    </citation>
    <scope>NUCLEOTIDE SEQUENCE [LARGE SCALE GENOMIC DNA]</scope>
    <source>
        <strain evidence="1">20-A016</strain>
    </source>
</reference>
<evidence type="ECO:0000313" key="2">
    <source>
        <dbReference type="Proteomes" id="UP001439008"/>
    </source>
</evidence>
<comment type="caution">
    <text evidence="1">The sequence shown here is derived from an EMBL/GenBank/DDBJ whole genome shotgun (WGS) entry which is preliminary data.</text>
</comment>
<accession>A0ABV2ANH8</accession>
<sequence>MRIGMFIKDVTSTSISLVKEFPTGFTTLKFTVSLLPNMRKPVENKNFFEDKVTFMNPMIFSTGHMMEGGLGPSLRQVIKIPWSCQRRNVSRTVRTDFGGVVAFKRKTERIMKGTNHLKSSSDRGNY</sequence>
<dbReference type="Proteomes" id="UP001439008">
    <property type="component" value="Unassembled WGS sequence"/>
</dbReference>
<proteinExistence type="predicted"/>
<protein>
    <submittedName>
        <fullName evidence="1">Uncharacterized protein</fullName>
    </submittedName>
</protein>
<dbReference type="EMBL" id="JBDODL010001165">
    <property type="protein sequence ID" value="MES1921220.1"/>
    <property type="molecule type" value="Genomic_DNA"/>
</dbReference>
<name>A0ABV2ANH8_9EUKA</name>
<keyword evidence="2" id="KW-1185">Reference proteome</keyword>
<organism evidence="1 2">
    <name type="scientific">Bonamia ostreae</name>
    <dbReference type="NCBI Taxonomy" id="126728"/>
    <lineage>
        <taxon>Eukaryota</taxon>
        <taxon>Sar</taxon>
        <taxon>Rhizaria</taxon>
        <taxon>Endomyxa</taxon>
        <taxon>Ascetosporea</taxon>
        <taxon>Haplosporida</taxon>
        <taxon>Bonamia</taxon>
    </lineage>
</organism>
<evidence type="ECO:0000313" key="1">
    <source>
        <dbReference type="EMBL" id="MES1921220.1"/>
    </source>
</evidence>